<dbReference type="Proteomes" id="UP000653231">
    <property type="component" value="Unassembled WGS sequence"/>
</dbReference>
<dbReference type="InterPro" id="IPR032710">
    <property type="entry name" value="NTF2-like_dom_sf"/>
</dbReference>
<keyword evidence="2" id="KW-1185">Reference proteome</keyword>
<dbReference type="Pfam" id="PF07366">
    <property type="entry name" value="SnoaL"/>
    <property type="match status" value="1"/>
</dbReference>
<dbReference type="EMBL" id="JACXRZ010000004">
    <property type="protein sequence ID" value="MBD3142602.1"/>
    <property type="molecule type" value="Genomic_DNA"/>
</dbReference>
<gene>
    <name evidence="1" type="ORF">IEQ31_05315</name>
</gene>
<comment type="caution">
    <text evidence="1">The sequence shown here is derived from an EMBL/GenBank/DDBJ whole genome shotgun (WGS) entry which is preliminary data.</text>
</comment>
<accession>A0ABR8KY52</accession>
<dbReference type="PANTHER" id="PTHR38436">
    <property type="entry name" value="POLYKETIDE CYCLASE SNOAL-LIKE DOMAIN"/>
    <property type="match status" value="1"/>
</dbReference>
<evidence type="ECO:0000313" key="1">
    <source>
        <dbReference type="EMBL" id="MBD3142602.1"/>
    </source>
</evidence>
<protein>
    <submittedName>
        <fullName evidence="1">Ester cyclase</fullName>
    </submittedName>
</protein>
<name>A0ABR8KY52_9ACTN</name>
<proteinExistence type="predicted"/>
<dbReference type="PANTHER" id="PTHR38436:SF1">
    <property type="entry name" value="ESTER CYCLASE"/>
    <property type="match status" value="1"/>
</dbReference>
<dbReference type="Gene3D" id="3.10.450.50">
    <property type="match status" value="1"/>
</dbReference>
<sequence>MVDKWKIKRGLADAINDHDLHRILDYFATDAVFVSPVGLAEGREQVGWIFEQFFKGFPDLHLNVWYEATESDDPMMVEWTGTGTHTGPFLLPDGRELQATGRRITLRGTCSSFVEHDRIATHREYYDQFELFSQLGLHLSSD</sequence>
<dbReference type="RefSeq" id="WP_191050426.1">
    <property type="nucleotide sequence ID" value="NZ_JACXRZ010000004.1"/>
</dbReference>
<reference evidence="1 2" key="1">
    <citation type="submission" date="2020-09" db="EMBL/GenBank/DDBJ databases">
        <title>Actinomycete isolated from the Camponotus japonicus Mayr.</title>
        <authorList>
            <person name="Gong X."/>
        </authorList>
    </citation>
    <scope>NUCLEOTIDE SEQUENCE [LARGE SCALE GENOMIC DNA]</scope>
    <source>
        <strain evidence="1 2">2C-HV3</strain>
    </source>
</reference>
<evidence type="ECO:0000313" key="2">
    <source>
        <dbReference type="Proteomes" id="UP000653231"/>
    </source>
</evidence>
<dbReference type="SUPFAM" id="SSF54427">
    <property type="entry name" value="NTF2-like"/>
    <property type="match status" value="1"/>
</dbReference>
<dbReference type="InterPro" id="IPR009959">
    <property type="entry name" value="Cyclase_SnoaL-like"/>
</dbReference>
<organism evidence="1 2">
    <name type="scientific">Microbispora bryophytorum subsp. camponoti</name>
    <dbReference type="NCBI Taxonomy" id="1677852"/>
    <lineage>
        <taxon>Bacteria</taxon>
        <taxon>Bacillati</taxon>
        <taxon>Actinomycetota</taxon>
        <taxon>Actinomycetes</taxon>
        <taxon>Streptosporangiales</taxon>
        <taxon>Streptosporangiaceae</taxon>
        <taxon>Microbispora</taxon>
    </lineage>
</organism>